<feature type="transmembrane region" description="Helical" evidence="1">
    <location>
        <begin position="51"/>
        <end position="68"/>
    </location>
</feature>
<evidence type="ECO:0000256" key="1">
    <source>
        <dbReference type="SAM" id="Phobius"/>
    </source>
</evidence>
<dbReference type="OrthoDB" id="3346251at2759"/>
<feature type="transmembrane region" description="Helical" evidence="1">
    <location>
        <begin position="13"/>
        <end position="30"/>
    </location>
</feature>
<proteinExistence type="predicted"/>
<feature type="transmembrane region" description="Helical" evidence="1">
    <location>
        <begin position="157"/>
        <end position="175"/>
    </location>
</feature>
<gene>
    <name evidence="2" type="ORF">MSAN_00007800</name>
</gene>
<dbReference type="AlphaFoldDB" id="A0A8H6ZDY9"/>
<keyword evidence="3" id="KW-1185">Reference proteome</keyword>
<evidence type="ECO:0000313" key="2">
    <source>
        <dbReference type="EMBL" id="KAF7375932.1"/>
    </source>
</evidence>
<feature type="transmembrane region" description="Helical" evidence="1">
    <location>
        <begin position="246"/>
        <end position="264"/>
    </location>
</feature>
<dbReference type="EMBL" id="JACAZH010000001">
    <property type="protein sequence ID" value="KAF7375932.1"/>
    <property type="molecule type" value="Genomic_DNA"/>
</dbReference>
<dbReference type="Proteomes" id="UP000623467">
    <property type="component" value="Unassembled WGS sequence"/>
</dbReference>
<feature type="transmembrane region" description="Helical" evidence="1">
    <location>
        <begin position="203"/>
        <end position="225"/>
    </location>
</feature>
<comment type="caution">
    <text evidence="2">The sequence shown here is derived from an EMBL/GenBank/DDBJ whole genome shotgun (WGS) entry which is preliminary data.</text>
</comment>
<keyword evidence="1" id="KW-0812">Transmembrane</keyword>
<evidence type="ECO:0000313" key="3">
    <source>
        <dbReference type="Proteomes" id="UP000623467"/>
    </source>
</evidence>
<reference evidence="2" key="1">
    <citation type="submission" date="2020-05" db="EMBL/GenBank/DDBJ databases">
        <title>Mycena genomes resolve the evolution of fungal bioluminescence.</title>
        <authorList>
            <person name="Tsai I.J."/>
        </authorList>
    </citation>
    <scope>NUCLEOTIDE SEQUENCE</scope>
    <source>
        <strain evidence="2">160909Yilan</strain>
    </source>
</reference>
<feature type="transmembrane region" description="Helical" evidence="1">
    <location>
        <begin position="74"/>
        <end position="95"/>
    </location>
</feature>
<sequence>MLASVSSGSSHEISGYMRVGSLAVAFYDYLQTLPFEYRMWRRAWKGRQLTYIYSLLAPLRVLTVFYANRLSFTLFLLIRYASILVLVVSNFGFFYPGFTEESCQRYFLTPSIFKGFPIFGIDRPQLLTYYGKVNQVMISQAILGFRAYNLSRKSARFAYGLFFLFILASTLEWLATLHNRKEQFSEEFGNCSSSSPRSLWGGWAHYAVAIVYDFIITVICIFFLLKLKTSKGSVMSRVTKMMLVDGIWYFIGLALVNFLNLGFYRATPLEVQTAAASLGYCVTWIMSQRLLIHLHGDPPHVMPSAELTTALEASVDRRNESIDAAVTITQHLASARDVSRALRSQFESKSGAGFDLTVPDFDLEALSRTGDEEDKDAEVHVRIERTVRMERTPRVYELEDYSRTARSTITSRSKH</sequence>
<keyword evidence="1" id="KW-1133">Transmembrane helix</keyword>
<organism evidence="2 3">
    <name type="scientific">Mycena sanguinolenta</name>
    <dbReference type="NCBI Taxonomy" id="230812"/>
    <lineage>
        <taxon>Eukaryota</taxon>
        <taxon>Fungi</taxon>
        <taxon>Dikarya</taxon>
        <taxon>Basidiomycota</taxon>
        <taxon>Agaricomycotina</taxon>
        <taxon>Agaricomycetes</taxon>
        <taxon>Agaricomycetidae</taxon>
        <taxon>Agaricales</taxon>
        <taxon>Marasmiineae</taxon>
        <taxon>Mycenaceae</taxon>
        <taxon>Mycena</taxon>
    </lineage>
</organism>
<name>A0A8H6ZDY9_9AGAR</name>
<protein>
    <submittedName>
        <fullName evidence="2">Uncharacterized protein</fullName>
    </submittedName>
</protein>
<accession>A0A8H6ZDY9</accession>
<keyword evidence="1" id="KW-0472">Membrane</keyword>